<feature type="signal peptide" evidence="1">
    <location>
        <begin position="1"/>
        <end position="17"/>
    </location>
</feature>
<dbReference type="Proteomes" id="UP001154078">
    <property type="component" value="Chromosome 7"/>
</dbReference>
<dbReference type="EMBL" id="OV121138">
    <property type="protein sequence ID" value="CAH0560939.1"/>
    <property type="molecule type" value="Genomic_DNA"/>
</dbReference>
<keyword evidence="3" id="KW-1185">Reference proteome</keyword>
<gene>
    <name evidence="2" type="ORF">MELIAE_LOCUS10605</name>
</gene>
<reference evidence="2" key="1">
    <citation type="submission" date="2021-12" db="EMBL/GenBank/DDBJ databases">
        <authorList>
            <person name="King R."/>
        </authorList>
    </citation>
    <scope>NUCLEOTIDE SEQUENCE</scope>
</reference>
<organism evidence="2 3">
    <name type="scientific">Brassicogethes aeneus</name>
    <name type="common">Rape pollen beetle</name>
    <name type="synonym">Meligethes aeneus</name>
    <dbReference type="NCBI Taxonomy" id="1431903"/>
    <lineage>
        <taxon>Eukaryota</taxon>
        <taxon>Metazoa</taxon>
        <taxon>Ecdysozoa</taxon>
        <taxon>Arthropoda</taxon>
        <taxon>Hexapoda</taxon>
        <taxon>Insecta</taxon>
        <taxon>Pterygota</taxon>
        <taxon>Neoptera</taxon>
        <taxon>Endopterygota</taxon>
        <taxon>Coleoptera</taxon>
        <taxon>Polyphaga</taxon>
        <taxon>Cucujiformia</taxon>
        <taxon>Nitidulidae</taxon>
        <taxon>Meligethinae</taxon>
        <taxon>Brassicogethes</taxon>
    </lineage>
</organism>
<feature type="chain" id="PRO_5040506196" evidence="1">
    <location>
        <begin position="18"/>
        <end position="183"/>
    </location>
</feature>
<evidence type="ECO:0000256" key="1">
    <source>
        <dbReference type="SAM" id="SignalP"/>
    </source>
</evidence>
<dbReference type="InterPro" id="IPR037176">
    <property type="entry name" value="Osmotin/thaumatin-like_sf"/>
</dbReference>
<dbReference type="InterPro" id="IPR001938">
    <property type="entry name" value="Thaumatin"/>
</dbReference>
<keyword evidence="1" id="KW-0732">Signal</keyword>
<dbReference type="SUPFAM" id="SSF49870">
    <property type="entry name" value="Osmotin, thaumatin-like protein"/>
    <property type="match status" value="1"/>
</dbReference>
<dbReference type="Gene3D" id="2.60.110.10">
    <property type="entry name" value="Thaumatin"/>
    <property type="match status" value="1"/>
</dbReference>
<sequence length="183" mass="20715">MISKVIFFSGLLALATARSLNLQNNLNKTIVVSLTGFEDVTLEVNQRVVVEIPTDSVFNTSLTAVYADCKKQECYDVETSLTLHSGNLDPYGYPMDEYEINLSKGFNIPFRVVPISGMFCLELNCYNIDIIRQCPKADSVLNNDEIVGCKTLPKDDLGCWPIESSCRWYNSFNIFFDFVDYNQ</sequence>
<protein>
    <submittedName>
        <fullName evidence="2">Uncharacterized protein</fullName>
    </submittedName>
</protein>
<evidence type="ECO:0000313" key="3">
    <source>
        <dbReference type="Proteomes" id="UP001154078"/>
    </source>
</evidence>
<name>A0A9P0FM33_BRAAE</name>
<dbReference type="Pfam" id="PF00314">
    <property type="entry name" value="Thaumatin"/>
    <property type="match status" value="1"/>
</dbReference>
<dbReference type="AlphaFoldDB" id="A0A9P0FM33"/>
<accession>A0A9P0FM33</accession>
<evidence type="ECO:0000313" key="2">
    <source>
        <dbReference type="EMBL" id="CAH0560939.1"/>
    </source>
</evidence>
<proteinExistence type="predicted"/>
<dbReference type="OrthoDB" id="430315at2759"/>